<sequence length="80" mass="9057">MRDQYNKFDTPEHVAQRLHLSHNAECFFSHSGILLKALSPVQLGCCVDSLIPFHTAISSALFTFKIVEFRCSSRSVTQPF</sequence>
<evidence type="ECO:0000313" key="2">
    <source>
        <dbReference type="Proteomes" id="UP000554482"/>
    </source>
</evidence>
<proteinExistence type="predicted"/>
<gene>
    <name evidence="1" type="ORF">FRX31_030511</name>
</gene>
<evidence type="ECO:0000313" key="1">
    <source>
        <dbReference type="EMBL" id="KAF5179902.1"/>
    </source>
</evidence>
<accession>A0A7J6V658</accession>
<reference evidence="1 2" key="1">
    <citation type="submission" date="2020-06" db="EMBL/GenBank/DDBJ databases">
        <title>Transcriptomic and genomic resources for Thalictrum thalictroides and T. hernandezii: Facilitating candidate gene discovery in an emerging model plant lineage.</title>
        <authorList>
            <person name="Arias T."/>
            <person name="Riano-Pachon D.M."/>
            <person name="Di Stilio V.S."/>
        </authorList>
    </citation>
    <scope>NUCLEOTIDE SEQUENCE [LARGE SCALE GENOMIC DNA]</scope>
    <source>
        <strain evidence="2">cv. WT478/WT964</strain>
        <tissue evidence="1">Leaves</tissue>
    </source>
</reference>
<dbReference type="OrthoDB" id="736963at2759"/>
<protein>
    <submittedName>
        <fullName evidence="1">Uncharacterized protein</fullName>
    </submittedName>
</protein>
<dbReference type="Proteomes" id="UP000554482">
    <property type="component" value="Unassembled WGS sequence"/>
</dbReference>
<organism evidence="1 2">
    <name type="scientific">Thalictrum thalictroides</name>
    <name type="common">Rue-anemone</name>
    <name type="synonym">Anemone thalictroides</name>
    <dbReference type="NCBI Taxonomy" id="46969"/>
    <lineage>
        <taxon>Eukaryota</taxon>
        <taxon>Viridiplantae</taxon>
        <taxon>Streptophyta</taxon>
        <taxon>Embryophyta</taxon>
        <taxon>Tracheophyta</taxon>
        <taxon>Spermatophyta</taxon>
        <taxon>Magnoliopsida</taxon>
        <taxon>Ranunculales</taxon>
        <taxon>Ranunculaceae</taxon>
        <taxon>Thalictroideae</taxon>
        <taxon>Thalictrum</taxon>
    </lineage>
</organism>
<dbReference type="AlphaFoldDB" id="A0A7J6V658"/>
<keyword evidence="2" id="KW-1185">Reference proteome</keyword>
<comment type="caution">
    <text evidence="1">The sequence shown here is derived from an EMBL/GenBank/DDBJ whole genome shotgun (WGS) entry which is preliminary data.</text>
</comment>
<name>A0A7J6V658_THATH</name>
<dbReference type="EMBL" id="JABWDY010038149">
    <property type="protein sequence ID" value="KAF5179902.1"/>
    <property type="molecule type" value="Genomic_DNA"/>
</dbReference>